<dbReference type="RefSeq" id="WP_092371704.1">
    <property type="nucleotide sequence ID" value="NZ_FOIM01000054.1"/>
</dbReference>
<name>A0A1I0K8U3_9FIRM</name>
<dbReference type="Proteomes" id="UP000198508">
    <property type="component" value="Unassembled WGS sequence"/>
</dbReference>
<evidence type="ECO:0000313" key="2">
    <source>
        <dbReference type="Proteomes" id="UP000198508"/>
    </source>
</evidence>
<accession>A0A1I0K8U3</accession>
<gene>
    <name evidence="1" type="ORF">SAMN05216313_15424</name>
</gene>
<dbReference type="AlphaFoldDB" id="A0A1I0K8U3"/>
<dbReference type="EMBL" id="FOIM01000054">
    <property type="protein sequence ID" value="SEU20437.1"/>
    <property type="molecule type" value="Genomic_DNA"/>
</dbReference>
<dbReference type="GeneID" id="93280936"/>
<protein>
    <submittedName>
        <fullName evidence="1">Uncharacterized protein</fullName>
    </submittedName>
</protein>
<reference evidence="2" key="1">
    <citation type="submission" date="2016-10" db="EMBL/GenBank/DDBJ databases">
        <authorList>
            <person name="Varghese N."/>
            <person name="Submissions S."/>
        </authorList>
    </citation>
    <scope>NUCLEOTIDE SEQUENCE [LARGE SCALE GENOMIC DNA]</scope>
    <source>
        <strain evidence="2">NLAE-zl-G277</strain>
    </source>
</reference>
<keyword evidence="2" id="KW-1185">Reference proteome</keyword>
<organism evidence="1 2">
    <name type="scientific">Enterocloster lavalensis</name>
    <dbReference type="NCBI Taxonomy" id="460384"/>
    <lineage>
        <taxon>Bacteria</taxon>
        <taxon>Bacillati</taxon>
        <taxon>Bacillota</taxon>
        <taxon>Clostridia</taxon>
        <taxon>Lachnospirales</taxon>
        <taxon>Lachnospiraceae</taxon>
        <taxon>Enterocloster</taxon>
    </lineage>
</organism>
<dbReference type="STRING" id="460384.SAMN05216313_15424"/>
<evidence type="ECO:0000313" key="1">
    <source>
        <dbReference type="EMBL" id="SEU20437.1"/>
    </source>
</evidence>
<sequence>MSKYIDTLIFDRVAADVQEMKDKAYIAYNDLNRIESAIKWVSYVLNRYGYQNVTRNKLNWKPEDRRTDSEMDRLRANLVAIRAAYYTPSSTPQTPEKITFTSIYQANFIERIIYDLGVLVEASFPGPRRLSCKLGQRTLGNRRISL</sequence>
<proteinExistence type="predicted"/>